<gene>
    <name evidence="2" type="ORF">ANANG_G00211240</name>
</gene>
<accession>A0A9D3M390</accession>
<comment type="caution">
    <text evidence="2">The sequence shown here is derived from an EMBL/GenBank/DDBJ whole genome shotgun (WGS) entry which is preliminary data.</text>
</comment>
<evidence type="ECO:0000313" key="2">
    <source>
        <dbReference type="EMBL" id="KAG5839980.1"/>
    </source>
</evidence>
<organism evidence="2 3">
    <name type="scientific">Anguilla anguilla</name>
    <name type="common">European freshwater eel</name>
    <name type="synonym">Muraena anguilla</name>
    <dbReference type="NCBI Taxonomy" id="7936"/>
    <lineage>
        <taxon>Eukaryota</taxon>
        <taxon>Metazoa</taxon>
        <taxon>Chordata</taxon>
        <taxon>Craniata</taxon>
        <taxon>Vertebrata</taxon>
        <taxon>Euteleostomi</taxon>
        <taxon>Actinopterygii</taxon>
        <taxon>Neopterygii</taxon>
        <taxon>Teleostei</taxon>
        <taxon>Anguilliformes</taxon>
        <taxon>Anguillidae</taxon>
        <taxon>Anguilla</taxon>
    </lineage>
</organism>
<proteinExistence type="predicted"/>
<feature type="compositionally biased region" description="Low complexity" evidence="1">
    <location>
        <begin position="395"/>
        <end position="417"/>
    </location>
</feature>
<feature type="compositionally biased region" description="Low complexity" evidence="1">
    <location>
        <begin position="494"/>
        <end position="503"/>
    </location>
</feature>
<feature type="compositionally biased region" description="Polar residues" evidence="1">
    <location>
        <begin position="1"/>
        <end position="18"/>
    </location>
</feature>
<sequence length="522" mass="54296">MDVCRSHSSTYDTMNRNKTPFMRPVTSTNAANLTVAFNKMGPVHTQALAPPPPSVMHPGMPLQTGSAQFGCNDSFQQALILCPPPLQGIPPNPNKPAGYPVRMDNTVPLVTQAPAIQPLQIRTGVNTVGPLVAVGGYWLLWEEDVVQSGAADPGPDLAAGAGGAAPATTLASETVAGPQRLGDWGKVRPHGNHYGSMMPQPLLTNQMAVSAHQPISIGIAHMVWPQSAAANKRNKPCANRSNGYAHSANSARTSARPSRAAAAPGRAPRRRRRRWRREDCPGAEPAPGVGAEPEASSCCRAGGTPTSRPSPTSSSSGGDGGGGRGRQQQQQQQRPVGRQGEAAMADSPSPIVSVITISSDTDEDEAAQRHSLGECKGGPDCEACRGALNMGRVCSLSSPDSTLSTSSSTSARSSPSPCKRPNSMTDGEQESGCDTVDGSPASDSSGRERQPFAQRRYIGGGAAGGGGGGGEPEPQAPGRGLRGGAPERRPAKPAPRAAAGPAHADAEQQLRLRRRRTHDQRR</sequence>
<feature type="compositionally biased region" description="Low complexity" evidence="1">
    <location>
        <begin position="302"/>
        <end position="316"/>
    </location>
</feature>
<feature type="compositionally biased region" description="Basic residues" evidence="1">
    <location>
        <begin position="511"/>
        <end position="522"/>
    </location>
</feature>
<feature type="region of interest" description="Disordered" evidence="1">
    <location>
        <begin position="231"/>
        <end position="380"/>
    </location>
</feature>
<feature type="region of interest" description="Disordered" evidence="1">
    <location>
        <begin position="173"/>
        <end position="195"/>
    </location>
</feature>
<feature type="region of interest" description="Disordered" evidence="1">
    <location>
        <begin position="392"/>
        <end position="522"/>
    </location>
</feature>
<feature type="region of interest" description="Disordered" evidence="1">
    <location>
        <begin position="1"/>
        <end position="24"/>
    </location>
</feature>
<keyword evidence="3" id="KW-1185">Reference proteome</keyword>
<dbReference type="AlphaFoldDB" id="A0A9D3M390"/>
<dbReference type="EMBL" id="JAFIRN010000011">
    <property type="protein sequence ID" value="KAG5839980.1"/>
    <property type="molecule type" value="Genomic_DNA"/>
</dbReference>
<dbReference type="Proteomes" id="UP001044222">
    <property type="component" value="Chromosome 11"/>
</dbReference>
<feature type="compositionally biased region" description="Gly residues" evidence="1">
    <location>
        <begin position="458"/>
        <end position="471"/>
    </location>
</feature>
<evidence type="ECO:0000256" key="1">
    <source>
        <dbReference type="SAM" id="MobiDB-lite"/>
    </source>
</evidence>
<feature type="compositionally biased region" description="Basic and acidic residues" evidence="1">
    <location>
        <begin position="366"/>
        <end position="380"/>
    </location>
</feature>
<feature type="compositionally biased region" description="Low complexity" evidence="1">
    <location>
        <begin position="247"/>
        <end position="266"/>
    </location>
</feature>
<feature type="compositionally biased region" description="Low complexity" evidence="1">
    <location>
        <begin position="326"/>
        <end position="359"/>
    </location>
</feature>
<protein>
    <submittedName>
        <fullName evidence="2">Uncharacterized protein</fullName>
    </submittedName>
</protein>
<reference evidence="2" key="1">
    <citation type="submission" date="2021-01" db="EMBL/GenBank/DDBJ databases">
        <title>A chromosome-scale assembly of European eel, Anguilla anguilla.</title>
        <authorList>
            <person name="Henkel C."/>
            <person name="Jong-Raadsen S.A."/>
            <person name="Dufour S."/>
            <person name="Weltzien F.-A."/>
            <person name="Palstra A.P."/>
            <person name="Pelster B."/>
            <person name="Spaink H.P."/>
            <person name="Van Den Thillart G.E."/>
            <person name="Jansen H."/>
            <person name="Zahm M."/>
            <person name="Klopp C."/>
            <person name="Cedric C."/>
            <person name="Louis A."/>
            <person name="Berthelot C."/>
            <person name="Parey E."/>
            <person name="Roest Crollius H."/>
            <person name="Montfort J."/>
            <person name="Robinson-Rechavi M."/>
            <person name="Bucao C."/>
            <person name="Bouchez O."/>
            <person name="Gislard M."/>
            <person name="Lluch J."/>
            <person name="Milhes M."/>
            <person name="Lampietro C."/>
            <person name="Lopez Roques C."/>
            <person name="Donnadieu C."/>
            <person name="Braasch I."/>
            <person name="Desvignes T."/>
            <person name="Postlethwait J."/>
            <person name="Bobe J."/>
            <person name="Guiguen Y."/>
            <person name="Dirks R."/>
        </authorList>
    </citation>
    <scope>NUCLEOTIDE SEQUENCE</scope>
    <source>
        <strain evidence="2">Tag_6206</strain>
        <tissue evidence="2">Liver</tissue>
    </source>
</reference>
<name>A0A9D3M390_ANGAN</name>
<evidence type="ECO:0000313" key="3">
    <source>
        <dbReference type="Proteomes" id="UP001044222"/>
    </source>
</evidence>